<accession>A0ABQ3DVL6</accession>
<dbReference type="Proteomes" id="UP000637980">
    <property type="component" value="Unassembled WGS sequence"/>
</dbReference>
<dbReference type="EMBL" id="BMXE01000001">
    <property type="protein sequence ID" value="GHB17711.1"/>
    <property type="molecule type" value="Genomic_DNA"/>
</dbReference>
<reference evidence="2" key="1">
    <citation type="journal article" date="2019" name="Int. J. Syst. Evol. Microbiol.">
        <title>The Global Catalogue of Microorganisms (GCM) 10K type strain sequencing project: providing services to taxonomists for standard genome sequencing and annotation.</title>
        <authorList>
            <consortium name="The Broad Institute Genomics Platform"/>
            <consortium name="The Broad Institute Genome Sequencing Center for Infectious Disease"/>
            <person name="Wu L."/>
            <person name="Ma J."/>
        </authorList>
    </citation>
    <scope>NUCLEOTIDE SEQUENCE [LARGE SCALE GENOMIC DNA]</scope>
    <source>
        <strain evidence="2">KCTC 12861</strain>
    </source>
</reference>
<name>A0ABQ3DVL6_9HYPH</name>
<proteinExistence type="predicted"/>
<evidence type="ECO:0000313" key="2">
    <source>
        <dbReference type="Proteomes" id="UP000637980"/>
    </source>
</evidence>
<gene>
    <name evidence="1" type="ORF">GCM10007094_01630</name>
</gene>
<evidence type="ECO:0008006" key="3">
    <source>
        <dbReference type="Google" id="ProtNLM"/>
    </source>
</evidence>
<comment type="caution">
    <text evidence="1">The sequence shown here is derived from an EMBL/GenBank/DDBJ whole genome shotgun (WGS) entry which is preliminary data.</text>
</comment>
<organism evidence="1 2">
    <name type="scientific">Pseudovibrio japonicus</name>
    <dbReference type="NCBI Taxonomy" id="366534"/>
    <lineage>
        <taxon>Bacteria</taxon>
        <taxon>Pseudomonadati</taxon>
        <taxon>Pseudomonadota</taxon>
        <taxon>Alphaproteobacteria</taxon>
        <taxon>Hyphomicrobiales</taxon>
        <taxon>Stappiaceae</taxon>
        <taxon>Pseudovibrio</taxon>
    </lineage>
</organism>
<protein>
    <recommendedName>
        <fullName evidence="3">Dephospho-CoA kinase</fullName>
    </recommendedName>
</protein>
<sequence>MIGTMAETEQGVIMEGCALRPELMVQLNTPACLSVCLYDEPAALTARIYRTSAYETRPPDTKACIDAFVERSLLDNDAQVEAAKAHQIQLIKSTDHEAIDLFCQRALDAWKVTFAIDS</sequence>
<keyword evidence="2" id="KW-1185">Reference proteome</keyword>
<evidence type="ECO:0000313" key="1">
    <source>
        <dbReference type="EMBL" id="GHB17711.1"/>
    </source>
</evidence>